<dbReference type="PROSITE" id="PS50263">
    <property type="entry name" value="CN_HYDROLASE"/>
    <property type="match status" value="1"/>
</dbReference>
<proteinExistence type="inferred from homology"/>
<evidence type="ECO:0000313" key="12">
    <source>
        <dbReference type="EMBL" id="SSY80852.1"/>
    </source>
</evidence>
<evidence type="ECO:0000256" key="9">
    <source>
        <dbReference type="HAMAP-Rule" id="MF_01148"/>
    </source>
</evidence>
<dbReference type="InterPro" id="IPR036526">
    <property type="entry name" value="C-N_Hydrolase_sf"/>
</dbReference>
<sequence>MALSLQHILRKPFRHFFVLTLLALATRYAFAPYYQFWLMPLIFAGLVTLTELRPHCRVLTAFWFGLVAYTTQFWWIHTALHDVSGLPNVYAIPLTFLLPIFLATFPAIAFWLDEKHHLPRPWAIGVMLPLLWTITEFARERVFTGFGWGALGYSQITNGYSPLSAFAPIGGIHLVTLATAAVGCWLVLILRNRSWWQRGIFATLMAILLFQAHDLSKLEYTYRQPKPISVALLQGNIPQNLKFDDAQLVPTYQTYFNQVAKTKAEIVVLPETAFPQFLQHIDKKLIERFAEQAKQNGSALAVGLPAFTEDGKGQLNAMINLANFNPTQPEKMQVYAKNHLVPFGEFKPIPRLTEPLYRYMNMPLSDFQRGGIGQEPFDMAGEKVAFNICYEDGFGDELIASAKKSTLLANASNMAWYGQSNAMWQQLQQSQARALELGRYMIRATNNGATSIIDPKGKVVATAPINVATVLEGTAYGMVGQTPYMRLGSSWYLFYTMMGVVGVLMFYRPRREQAVEAVAPTVSTNNGNGQPETTPAAATESVKPVKPKKEKSAKPKQPETVKPVEPQTVENQLIQSMIEPNQSMENQLIQAKANAPQTADNQLAKPVSVGATASVRVDEDDELPVNKLPPKPLKSTYKSTDNVSRVESTSPNLFRDKAKSSVIINPDQALRAQAQQAKPQINLQSSEFLSDYPPIVVAAREAERTASARQTYDGVSPSDYNDRLFGSVRQSEQDKRQGFKPKRKKNKRRK</sequence>
<dbReference type="UniPathway" id="UPA00666"/>
<comment type="pathway">
    <text evidence="9">Protein modification; lipoprotein biosynthesis (N-acyl transfer).</text>
</comment>
<feature type="transmembrane region" description="Helical" evidence="9">
    <location>
        <begin position="490"/>
        <end position="507"/>
    </location>
</feature>
<keyword evidence="3 9" id="KW-1003">Cell membrane</keyword>
<accession>A0A376BV21</accession>
<dbReference type="Gene3D" id="3.60.110.10">
    <property type="entry name" value="Carbon-nitrogen hydrolase"/>
    <property type="match status" value="1"/>
</dbReference>
<evidence type="ECO:0000256" key="3">
    <source>
        <dbReference type="ARBA" id="ARBA00022475"/>
    </source>
</evidence>
<evidence type="ECO:0000256" key="10">
    <source>
        <dbReference type="SAM" id="MobiDB-lite"/>
    </source>
</evidence>
<keyword evidence="12" id="KW-0449">Lipoprotein</keyword>
<feature type="transmembrane region" description="Helical" evidence="9">
    <location>
        <begin position="165"/>
        <end position="188"/>
    </location>
</feature>
<evidence type="ECO:0000256" key="7">
    <source>
        <dbReference type="ARBA" id="ARBA00023136"/>
    </source>
</evidence>
<dbReference type="GO" id="GO:0016410">
    <property type="term" value="F:N-acyltransferase activity"/>
    <property type="evidence" value="ECO:0007669"/>
    <property type="project" value="UniProtKB-UniRule"/>
</dbReference>
<keyword evidence="13" id="KW-1185">Reference proteome</keyword>
<keyword evidence="8 9" id="KW-0012">Acyltransferase</keyword>
<dbReference type="OrthoDB" id="9804277at2"/>
<feature type="transmembrane region" description="Helical" evidence="9">
    <location>
        <begin position="59"/>
        <end position="77"/>
    </location>
</feature>
<dbReference type="EC" id="2.3.1.269" evidence="9"/>
<feature type="compositionally biased region" description="Polar residues" evidence="10">
    <location>
        <begin position="636"/>
        <end position="649"/>
    </location>
</feature>
<dbReference type="AlphaFoldDB" id="A0A376BV21"/>
<dbReference type="STRING" id="1120980.GCA_000745955_00259"/>
<organism evidence="12 13">
    <name type="scientific">Alysiella crassa</name>
    <dbReference type="NCBI Taxonomy" id="153491"/>
    <lineage>
        <taxon>Bacteria</taxon>
        <taxon>Pseudomonadati</taxon>
        <taxon>Pseudomonadota</taxon>
        <taxon>Betaproteobacteria</taxon>
        <taxon>Neisseriales</taxon>
        <taxon>Neisseriaceae</taxon>
        <taxon>Alysiella</taxon>
    </lineage>
</organism>
<dbReference type="NCBIfam" id="TIGR00546">
    <property type="entry name" value="lnt"/>
    <property type="match status" value="1"/>
</dbReference>
<dbReference type="EMBL" id="UFSO01000003">
    <property type="protein sequence ID" value="SSY80852.1"/>
    <property type="molecule type" value="Genomic_DNA"/>
</dbReference>
<keyword evidence="6 9" id="KW-1133">Transmembrane helix</keyword>
<feature type="compositionally biased region" description="Basic residues" evidence="10">
    <location>
        <begin position="738"/>
        <end position="750"/>
    </location>
</feature>
<dbReference type="PANTHER" id="PTHR38686:SF1">
    <property type="entry name" value="APOLIPOPROTEIN N-ACYLTRANSFERASE"/>
    <property type="match status" value="1"/>
</dbReference>
<keyword evidence="4 9" id="KW-0808">Transferase</keyword>
<dbReference type="GO" id="GO:0005886">
    <property type="term" value="C:plasma membrane"/>
    <property type="evidence" value="ECO:0007669"/>
    <property type="project" value="UniProtKB-SubCell"/>
</dbReference>
<feature type="compositionally biased region" description="Basic and acidic residues" evidence="10">
    <location>
        <begin position="550"/>
        <end position="559"/>
    </location>
</feature>
<reference evidence="12 13" key="1">
    <citation type="submission" date="2018-06" db="EMBL/GenBank/DDBJ databases">
        <authorList>
            <consortium name="Pathogen Informatics"/>
            <person name="Doyle S."/>
        </authorList>
    </citation>
    <scope>NUCLEOTIDE SEQUENCE [LARGE SCALE GENOMIC DNA]</scope>
    <source>
        <strain evidence="12 13">NCTC10283</strain>
    </source>
</reference>
<protein>
    <recommendedName>
        <fullName evidence="9">Apolipoprotein N-acyltransferase</fullName>
        <shortName evidence="9">ALP N-acyltransferase</shortName>
        <ecNumber evidence="9">2.3.1.269</ecNumber>
    </recommendedName>
</protein>
<keyword evidence="5 9" id="KW-0812">Transmembrane</keyword>
<evidence type="ECO:0000256" key="8">
    <source>
        <dbReference type="ARBA" id="ARBA00023315"/>
    </source>
</evidence>
<dbReference type="Proteomes" id="UP000254209">
    <property type="component" value="Unassembled WGS sequence"/>
</dbReference>
<feature type="region of interest" description="Disordered" evidence="10">
    <location>
        <begin position="520"/>
        <end position="567"/>
    </location>
</feature>
<name>A0A376BV21_9NEIS</name>
<evidence type="ECO:0000313" key="13">
    <source>
        <dbReference type="Proteomes" id="UP000254209"/>
    </source>
</evidence>
<comment type="subcellular location">
    <subcellularLocation>
        <location evidence="1 9">Cell membrane</location>
        <topology evidence="1 9">Multi-pass membrane protein</topology>
    </subcellularLocation>
</comment>
<evidence type="ECO:0000256" key="5">
    <source>
        <dbReference type="ARBA" id="ARBA00022692"/>
    </source>
</evidence>
<feature type="transmembrane region" description="Helical" evidence="9">
    <location>
        <begin position="36"/>
        <end position="52"/>
    </location>
</feature>
<dbReference type="RefSeq" id="WP_084693430.1">
    <property type="nucleotide sequence ID" value="NZ_CP091519.2"/>
</dbReference>
<dbReference type="HAMAP" id="MF_01148">
    <property type="entry name" value="Lnt"/>
    <property type="match status" value="1"/>
</dbReference>
<dbReference type="Pfam" id="PF00795">
    <property type="entry name" value="CN_hydrolase"/>
    <property type="match status" value="1"/>
</dbReference>
<feature type="transmembrane region" description="Helical" evidence="9">
    <location>
        <begin position="195"/>
        <end position="213"/>
    </location>
</feature>
<dbReference type="InterPro" id="IPR003010">
    <property type="entry name" value="C-N_Hydrolase"/>
</dbReference>
<feature type="domain" description="CN hydrolase" evidence="11">
    <location>
        <begin position="233"/>
        <end position="477"/>
    </location>
</feature>
<feature type="region of interest" description="Disordered" evidence="10">
    <location>
        <begin position="704"/>
        <end position="750"/>
    </location>
</feature>
<feature type="compositionally biased region" description="Polar residues" evidence="10">
    <location>
        <begin position="521"/>
        <end position="533"/>
    </location>
</feature>
<comment type="function">
    <text evidence="9">Catalyzes the phospholipid dependent N-acylation of the N-terminal cysteine of apolipoprotein, the last step in lipoprotein maturation.</text>
</comment>
<evidence type="ECO:0000256" key="2">
    <source>
        <dbReference type="ARBA" id="ARBA00010065"/>
    </source>
</evidence>
<comment type="catalytic activity">
    <reaction evidence="9">
        <text>N-terminal S-1,2-diacyl-sn-glyceryl-L-cysteinyl-[lipoprotein] + a glycerophospholipid = N-acyl-S-1,2-diacyl-sn-glyceryl-L-cysteinyl-[lipoprotein] + a 2-acyl-sn-glycero-3-phospholipid + H(+)</text>
        <dbReference type="Rhea" id="RHEA:48228"/>
        <dbReference type="Rhea" id="RHEA-COMP:14681"/>
        <dbReference type="Rhea" id="RHEA-COMP:14684"/>
        <dbReference type="ChEBI" id="CHEBI:15378"/>
        <dbReference type="ChEBI" id="CHEBI:136912"/>
        <dbReference type="ChEBI" id="CHEBI:140656"/>
        <dbReference type="ChEBI" id="CHEBI:140657"/>
        <dbReference type="ChEBI" id="CHEBI:140660"/>
        <dbReference type="EC" id="2.3.1.269"/>
    </reaction>
</comment>
<keyword evidence="7 9" id="KW-0472">Membrane</keyword>
<dbReference type="GO" id="GO:0042158">
    <property type="term" value="P:lipoprotein biosynthetic process"/>
    <property type="evidence" value="ECO:0007669"/>
    <property type="project" value="UniProtKB-UniRule"/>
</dbReference>
<evidence type="ECO:0000259" key="11">
    <source>
        <dbReference type="PROSITE" id="PS50263"/>
    </source>
</evidence>
<dbReference type="CDD" id="cd07571">
    <property type="entry name" value="ALP_N-acyl_transferase"/>
    <property type="match status" value="1"/>
</dbReference>
<dbReference type="PANTHER" id="PTHR38686">
    <property type="entry name" value="APOLIPOPROTEIN N-ACYLTRANSFERASE"/>
    <property type="match status" value="1"/>
</dbReference>
<dbReference type="SUPFAM" id="SSF56317">
    <property type="entry name" value="Carbon-nitrogen hydrolase"/>
    <property type="match status" value="1"/>
</dbReference>
<evidence type="ECO:0000256" key="6">
    <source>
        <dbReference type="ARBA" id="ARBA00022989"/>
    </source>
</evidence>
<feature type="transmembrane region" description="Helical" evidence="9">
    <location>
        <begin position="121"/>
        <end position="138"/>
    </location>
</feature>
<gene>
    <name evidence="9 12" type="primary">lnt</name>
    <name evidence="12" type="ORF">NCTC10283_02414</name>
</gene>
<feature type="transmembrane region" description="Helical" evidence="9">
    <location>
        <begin position="89"/>
        <end position="112"/>
    </location>
</feature>
<dbReference type="InterPro" id="IPR004563">
    <property type="entry name" value="Apolipo_AcylTrfase"/>
</dbReference>
<dbReference type="Pfam" id="PF20154">
    <property type="entry name" value="LNT_N"/>
    <property type="match status" value="1"/>
</dbReference>
<feature type="region of interest" description="Disordered" evidence="10">
    <location>
        <begin position="622"/>
        <end position="649"/>
    </location>
</feature>
<feature type="transmembrane region" description="Helical" evidence="9">
    <location>
        <begin position="12"/>
        <end position="30"/>
    </location>
</feature>
<evidence type="ECO:0000256" key="4">
    <source>
        <dbReference type="ARBA" id="ARBA00022679"/>
    </source>
</evidence>
<comment type="similarity">
    <text evidence="2 9">Belongs to the CN hydrolase family. Apolipoprotein N-acyltransferase subfamily.</text>
</comment>
<evidence type="ECO:0000256" key="1">
    <source>
        <dbReference type="ARBA" id="ARBA00004651"/>
    </source>
</evidence>
<dbReference type="InterPro" id="IPR045378">
    <property type="entry name" value="LNT_N"/>
</dbReference>